<dbReference type="OrthoDB" id="2157380at2759"/>
<dbReference type="InParanoid" id="A0A7M7PEV0"/>
<sequence>MVINSNNRRADYEASANPNPMVKAELNLLAHLMGAVEKKTSGGPGKENDFRISMKFAATRPPPDMYDVKIQTSEELSRIMGDMAIPDASGPSSKGDDLLELMDSAS</sequence>
<evidence type="ECO:0000313" key="2">
    <source>
        <dbReference type="EnsemblMetazoa" id="XP_030850060"/>
    </source>
</evidence>
<dbReference type="GeneID" id="115927891"/>
<evidence type="ECO:0000313" key="3">
    <source>
        <dbReference type="Proteomes" id="UP000007110"/>
    </source>
</evidence>
<dbReference type="AlphaFoldDB" id="A0A7M7PEV0"/>
<dbReference type="KEGG" id="spu:115927891"/>
<proteinExistence type="predicted"/>
<dbReference type="EnsemblMetazoa" id="XM_030994200">
    <property type="protein sequence ID" value="XP_030850060"/>
    <property type="gene ID" value="LOC115927891"/>
</dbReference>
<keyword evidence="3" id="KW-1185">Reference proteome</keyword>
<evidence type="ECO:0000256" key="1">
    <source>
        <dbReference type="SAM" id="MobiDB-lite"/>
    </source>
</evidence>
<feature type="region of interest" description="Disordered" evidence="1">
    <location>
        <begin position="82"/>
        <end position="106"/>
    </location>
</feature>
<reference evidence="3" key="1">
    <citation type="submission" date="2015-02" db="EMBL/GenBank/DDBJ databases">
        <title>Genome sequencing for Strongylocentrotus purpuratus.</title>
        <authorList>
            <person name="Murali S."/>
            <person name="Liu Y."/>
            <person name="Vee V."/>
            <person name="English A."/>
            <person name="Wang M."/>
            <person name="Skinner E."/>
            <person name="Han Y."/>
            <person name="Muzny D.M."/>
            <person name="Worley K.C."/>
            <person name="Gibbs R.A."/>
        </authorList>
    </citation>
    <scope>NUCLEOTIDE SEQUENCE</scope>
</reference>
<name>A0A7M7PEV0_STRPU</name>
<reference evidence="2" key="2">
    <citation type="submission" date="2021-01" db="UniProtKB">
        <authorList>
            <consortium name="EnsemblMetazoa"/>
        </authorList>
    </citation>
    <scope>IDENTIFICATION</scope>
</reference>
<protein>
    <submittedName>
        <fullName evidence="2">Uncharacterized protein</fullName>
    </submittedName>
</protein>
<dbReference type="Proteomes" id="UP000007110">
    <property type="component" value="Unassembled WGS sequence"/>
</dbReference>
<accession>A0A7M7PEV0</accession>
<organism evidence="2 3">
    <name type="scientific">Strongylocentrotus purpuratus</name>
    <name type="common">Purple sea urchin</name>
    <dbReference type="NCBI Taxonomy" id="7668"/>
    <lineage>
        <taxon>Eukaryota</taxon>
        <taxon>Metazoa</taxon>
        <taxon>Echinodermata</taxon>
        <taxon>Eleutherozoa</taxon>
        <taxon>Echinozoa</taxon>
        <taxon>Echinoidea</taxon>
        <taxon>Euechinoidea</taxon>
        <taxon>Echinacea</taxon>
        <taxon>Camarodonta</taxon>
        <taxon>Echinidea</taxon>
        <taxon>Strongylocentrotidae</taxon>
        <taxon>Strongylocentrotus</taxon>
    </lineage>
</organism>
<dbReference type="RefSeq" id="XP_030850060.1">
    <property type="nucleotide sequence ID" value="XM_030994200.1"/>
</dbReference>